<dbReference type="PANTHER" id="PTHR13723:SF311">
    <property type="entry name" value="ADAM CYSTEINE-RICH DOMAIN-CONTAINING PROTEIN"/>
    <property type="match status" value="1"/>
</dbReference>
<evidence type="ECO:0000256" key="6">
    <source>
        <dbReference type="ARBA" id="ARBA00022729"/>
    </source>
</evidence>
<dbReference type="Pfam" id="PF01562">
    <property type="entry name" value="Pep_M12B_propep"/>
    <property type="match status" value="1"/>
</dbReference>
<dbReference type="SMART" id="SM00209">
    <property type="entry name" value="TSP1"/>
    <property type="match status" value="1"/>
</dbReference>
<evidence type="ECO:0000256" key="2">
    <source>
        <dbReference type="ARBA" id="ARBA00022525"/>
    </source>
</evidence>
<evidence type="ECO:0000256" key="10">
    <source>
        <dbReference type="ARBA" id="ARBA00023049"/>
    </source>
</evidence>
<dbReference type="Pfam" id="PF01421">
    <property type="entry name" value="Reprolysin"/>
    <property type="match status" value="1"/>
</dbReference>
<dbReference type="InterPro" id="IPR001590">
    <property type="entry name" value="Peptidase_M12B"/>
</dbReference>
<evidence type="ECO:0000313" key="15">
    <source>
        <dbReference type="Proteomes" id="UP000694941"/>
    </source>
</evidence>
<dbReference type="SUPFAM" id="SSF55486">
    <property type="entry name" value="Metalloproteases ('zincins'), catalytic domain"/>
    <property type="match status" value="1"/>
</dbReference>
<feature type="binding site" evidence="13">
    <location>
        <position position="344"/>
    </location>
    <ligand>
        <name>Zn(2+)</name>
        <dbReference type="ChEBI" id="CHEBI:29105"/>
        <note>catalytic</note>
    </ligand>
</feature>
<evidence type="ECO:0000259" key="14">
    <source>
        <dbReference type="PROSITE" id="PS50215"/>
    </source>
</evidence>
<dbReference type="Gene3D" id="3.40.1620.60">
    <property type="match status" value="1"/>
</dbReference>
<protein>
    <submittedName>
        <fullName evidence="16">A disintegrin and metalloproteinase with thrombospondin motifs 6-like</fullName>
    </submittedName>
</protein>
<feature type="domain" description="Peptidase M12B" evidence="14">
    <location>
        <begin position="192"/>
        <end position="409"/>
    </location>
</feature>
<feature type="non-terminal residue" evidence="16">
    <location>
        <position position="1"/>
    </location>
</feature>
<dbReference type="Gene3D" id="3.40.390.10">
    <property type="entry name" value="Collagenase (Catalytic Domain)"/>
    <property type="match status" value="1"/>
</dbReference>
<name>A0ABM1S8X9_LIMPO</name>
<dbReference type="Gene3D" id="2.60.120.830">
    <property type="match status" value="1"/>
</dbReference>
<dbReference type="InterPro" id="IPR000884">
    <property type="entry name" value="TSP1_rpt"/>
</dbReference>
<dbReference type="Pfam" id="PF17771">
    <property type="entry name" value="ADAMTS_CR_2"/>
    <property type="match status" value="1"/>
</dbReference>
<accession>A0ABM1S8X9</accession>
<proteinExistence type="predicted"/>
<keyword evidence="8" id="KW-0378">Hydrolase</keyword>
<evidence type="ECO:0000256" key="1">
    <source>
        <dbReference type="ARBA" id="ARBA00004498"/>
    </source>
</evidence>
<dbReference type="InterPro" id="IPR050439">
    <property type="entry name" value="ADAMTS_ADAMTS-like"/>
</dbReference>
<dbReference type="GeneID" id="106458225"/>
<keyword evidence="5 13" id="KW-0479">Metal-binding</keyword>
<comment type="subcellular location">
    <subcellularLocation>
        <location evidence="1">Secreted</location>
        <location evidence="1">Extracellular space</location>
        <location evidence="1">Extracellular matrix</location>
    </subcellularLocation>
</comment>
<comment type="caution">
    <text evidence="13">Lacks conserved residue(s) required for the propagation of feature annotation.</text>
</comment>
<evidence type="ECO:0000256" key="12">
    <source>
        <dbReference type="ARBA" id="ARBA00023180"/>
    </source>
</evidence>
<dbReference type="InterPro" id="IPR041645">
    <property type="entry name" value="ADAMTS_CR_2"/>
</dbReference>
<dbReference type="InterPro" id="IPR024079">
    <property type="entry name" value="MetalloPept_cat_dom_sf"/>
</dbReference>
<evidence type="ECO:0000256" key="8">
    <source>
        <dbReference type="ARBA" id="ARBA00022801"/>
    </source>
</evidence>
<keyword evidence="10" id="KW-0482">Metalloprotease</keyword>
<dbReference type="SUPFAM" id="SSF82895">
    <property type="entry name" value="TSP-1 type 1 repeat"/>
    <property type="match status" value="1"/>
</dbReference>
<keyword evidence="15" id="KW-1185">Reference proteome</keyword>
<dbReference type="Proteomes" id="UP000694941">
    <property type="component" value="Unplaced"/>
</dbReference>
<keyword evidence="2" id="KW-0964">Secreted</keyword>
<dbReference type="CDD" id="cd04273">
    <property type="entry name" value="ZnMc_ADAMTS_like"/>
    <property type="match status" value="1"/>
</dbReference>
<dbReference type="PANTHER" id="PTHR13723">
    <property type="entry name" value="ADAMTS A DISINTEGRIN AND METALLOPROTEASE WITH THROMBOSPONDIN MOTIFS PROTEASE"/>
    <property type="match status" value="1"/>
</dbReference>
<keyword evidence="11" id="KW-1015">Disulfide bond</keyword>
<evidence type="ECO:0000256" key="11">
    <source>
        <dbReference type="ARBA" id="ARBA00023157"/>
    </source>
</evidence>
<feature type="binding site" evidence="13">
    <location>
        <position position="354"/>
    </location>
    <ligand>
        <name>Zn(2+)</name>
        <dbReference type="ChEBI" id="CHEBI:29105"/>
        <note>catalytic</note>
    </ligand>
</feature>
<organism evidence="15 16">
    <name type="scientific">Limulus polyphemus</name>
    <name type="common">Atlantic horseshoe crab</name>
    <dbReference type="NCBI Taxonomy" id="6850"/>
    <lineage>
        <taxon>Eukaryota</taxon>
        <taxon>Metazoa</taxon>
        <taxon>Ecdysozoa</taxon>
        <taxon>Arthropoda</taxon>
        <taxon>Chelicerata</taxon>
        <taxon>Merostomata</taxon>
        <taxon>Xiphosura</taxon>
        <taxon>Limulidae</taxon>
        <taxon>Limulus</taxon>
    </lineage>
</organism>
<dbReference type="Gene3D" id="2.20.100.10">
    <property type="entry name" value="Thrombospondin type-1 (TSP1) repeat"/>
    <property type="match status" value="1"/>
</dbReference>
<sequence length="711" mass="80245">ATLAQTKQYEIAIPTLVNRSGKFLSYDVTYPEVLKRRRRNTAAMFHGFRRIYYNVTILSRLLQLELAANAKLTSRNFAVEQWNSEGIVRKRRRSLSCFFHGHILGSPGSVVSLSNCYGLHGILTLGEDFFFIEPYWNHTKNVHKEGYPHIVYKSTNINVPSAFDLNNEGNVKQLWTRRKRLRREVLSTSVQRYVETLVVADDKMFSYYGEKEIEPYILTIMNIVSKLYGEQSIGNAIDVVVTRLVLLTEKQPDLNITHHASDTLESFCNWQKLINTREVAYRQLEEGIAHHDNAILITRNDICYNKDEPCDTLGLGQVSGMCEPSRSCSINQDIGLISGFTIAHEMGHNFGMQHDGFGNNCAVGLNRSGHIMTTQLSQLVHPVTWSPCSRHYITNFLDSGQGECLKNKPRFEEFDYPSFLPGELYSADEQCQSQYGSLSTICQEAQEEPCEALWCEQPQGGCATNHIPVLDGTPCNDTKVMSGWCHSGQCVTRGTKIEPVDGSWGQWSDWKDCSRSCGGGVEFSERLCNDPRPMNGGDYCIGHRKRFRICNNQHVGCDGILGSIAIEDKCRVCEGDGTTCKTVLGFVDDPFEDKQKEYVEIIRLPKGAVNIRIREKEESTNLIALKTTDDSYHLNGKMEVSWPMTYVILGTRFHYMRTTSHRESLRALGPLSEELIVVLLLEEPNKGVVFSYNTPVEAPSDQANTTSGHFG</sequence>
<evidence type="ECO:0000313" key="16">
    <source>
        <dbReference type="RefSeq" id="XP_022240084.1"/>
    </source>
</evidence>
<dbReference type="PROSITE" id="PS50215">
    <property type="entry name" value="ADAM_MEPRO"/>
    <property type="match status" value="1"/>
</dbReference>
<reference evidence="16" key="1">
    <citation type="submission" date="2025-08" db="UniProtKB">
        <authorList>
            <consortium name="RefSeq"/>
        </authorList>
    </citation>
    <scope>IDENTIFICATION</scope>
    <source>
        <tissue evidence="16">Muscle</tissue>
    </source>
</reference>
<dbReference type="Pfam" id="PF05986">
    <property type="entry name" value="ADAMTS_spacer1"/>
    <property type="match status" value="1"/>
</dbReference>
<evidence type="ECO:0000256" key="3">
    <source>
        <dbReference type="ARBA" id="ARBA00022530"/>
    </source>
</evidence>
<evidence type="ECO:0000256" key="7">
    <source>
        <dbReference type="ARBA" id="ARBA00022737"/>
    </source>
</evidence>
<evidence type="ECO:0000256" key="4">
    <source>
        <dbReference type="ARBA" id="ARBA00022670"/>
    </source>
</evidence>
<dbReference type="InterPro" id="IPR036383">
    <property type="entry name" value="TSP1_rpt_sf"/>
</dbReference>
<keyword evidence="9 13" id="KW-0862">Zinc</keyword>
<feature type="active site" evidence="13">
    <location>
        <position position="345"/>
    </location>
</feature>
<evidence type="ECO:0000256" key="9">
    <source>
        <dbReference type="ARBA" id="ARBA00022833"/>
    </source>
</evidence>
<dbReference type="Pfam" id="PF00090">
    <property type="entry name" value="TSP_1"/>
    <property type="match status" value="1"/>
</dbReference>
<evidence type="ECO:0000256" key="13">
    <source>
        <dbReference type="PROSITE-ProRule" id="PRU00276"/>
    </source>
</evidence>
<dbReference type="RefSeq" id="XP_022240084.1">
    <property type="nucleotide sequence ID" value="XM_022384376.1"/>
</dbReference>
<feature type="binding site" evidence="13">
    <location>
        <position position="348"/>
    </location>
    <ligand>
        <name>Zn(2+)</name>
        <dbReference type="ChEBI" id="CHEBI:29105"/>
        <note>catalytic</note>
    </ligand>
</feature>
<evidence type="ECO:0000256" key="5">
    <source>
        <dbReference type="ARBA" id="ARBA00022723"/>
    </source>
</evidence>
<keyword evidence="6" id="KW-0732">Signal</keyword>
<dbReference type="InterPro" id="IPR002870">
    <property type="entry name" value="Peptidase_M12B_N"/>
</dbReference>
<keyword evidence="4" id="KW-0645">Protease</keyword>
<keyword evidence="3" id="KW-0272">Extracellular matrix</keyword>
<dbReference type="InterPro" id="IPR010294">
    <property type="entry name" value="ADAMTS_spacer1"/>
</dbReference>
<gene>
    <name evidence="16" type="primary">LOC106458225</name>
</gene>
<keyword evidence="7" id="KW-0677">Repeat</keyword>
<keyword evidence="12" id="KW-0325">Glycoprotein</keyword>
<dbReference type="PROSITE" id="PS50092">
    <property type="entry name" value="TSP1"/>
    <property type="match status" value="1"/>
</dbReference>